<dbReference type="STRING" id="1229780.BN381_310106"/>
<feature type="transmembrane region" description="Helical" evidence="1">
    <location>
        <begin position="18"/>
        <end position="40"/>
    </location>
</feature>
<dbReference type="Proteomes" id="UP000018291">
    <property type="component" value="Unassembled WGS sequence"/>
</dbReference>
<organism evidence="2 3">
    <name type="scientific">Candidatus Neomicrothrix parvicella RN1</name>
    <dbReference type="NCBI Taxonomy" id="1229780"/>
    <lineage>
        <taxon>Bacteria</taxon>
        <taxon>Bacillati</taxon>
        <taxon>Actinomycetota</taxon>
        <taxon>Acidimicrobiia</taxon>
        <taxon>Acidimicrobiales</taxon>
        <taxon>Microthrixaceae</taxon>
        <taxon>Candidatus Neomicrothrix</taxon>
    </lineage>
</organism>
<dbReference type="RefSeq" id="WP_012227441.1">
    <property type="nucleotide sequence ID" value="NZ_HG422565.1"/>
</dbReference>
<evidence type="ECO:0000313" key="3">
    <source>
        <dbReference type="Proteomes" id="UP000018291"/>
    </source>
</evidence>
<dbReference type="AlphaFoldDB" id="R4Z015"/>
<dbReference type="HOGENOM" id="CLU_2599503_0_0_11"/>
<comment type="caution">
    <text evidence="2">The sequence shown here is derived from an EMBL/GenBank/DDBJ whole genome shotgun (WGS) entry which is preliminary data.</text>
</comment>
<keyword evidence="1" id="KW-0812">Transmembrane</keyword>
<protein>
    <submittedName>
        <fullName evidence="2">Uncharacterized protein</fullName>
    </submittedName>
</protein>
<gene>
    <name evidence="2" type="ORF">BN381_310106</name>
</gene>
<proteinExistence type="predicted"/>
<keyword evidence="1" id="KW-1133">Transmembrane helix</keyword>
<sequence length="79" mass="8178">MAISAGYSLLATSTRKGVVLAVGTLTGATIWAGVASYLLVLGEHHAIKASFPMAQLQFDPYLTWRAEPGIAVGMAGGSR</sequence>
<dbReference type="EMBL" id="CANL01000025">
    <property type="protein sequence ID" value="CCM64010.1"/>
    <property type="molecule type" value="Genomic_DNA"/>
</dbReference>
<accession>R4Z015</accession>
<evidence type="ECO:0000313" key="2">
    <source>
        <dbReference type="EMBL" id="CCM64010.1"/>
    </source>
</evidence>
<keyword evidence="1" id="KW-0472">Membrane</keyword>
<evidence type="ECO:0000256" key="1">
    <source>
        <dbReference type="SAM" id="Phobius"/>
    </source>
</evidence>
<name>R4Z015_9ACTN</name>
<keyword evidence="3" id="KW-1185">Reference proteome</keyword>
<reference evidence="2 3" key="1">
    <citation type="journal article" date="2013" name="ISME J.">
        <title>Metabolic model for the filamentous 'Candidatus Microthrix parvicella' based on genomic and metagenomic analyses.</title>
        <authorList>
            <person name="Jon McIlroy S."/>
            <person name="Kristiansen R."/>
            <person name="Albertsen M."/>
            <person name="Michael Karst S."/>
            <person name="Rossetti S."/>
            <person name="Lund Nielsen J."/>
            <person name="Tandoi V."/>
            <person name="James Seviour R."/>
            <person name="Nielsen P.H."/>
        </authorList>
    </citation>
    <scope>NUCLEOTIDE SEQUENCE [LARGE SCALE GENOMIC DNA]</scope>
    <source>
        <strain evidence="2 3">RN1</strain>
    </source>
</reference>